<gene>
    <name evidence="7" type="ORF">ATEG_03326</name>
</gene>
<keyword evidence="4" id="KW-0378">Hydrolase</keyword>
<reference evidence="8" key="1">
    <citation type="submission" date="2005-09" db="EMBL/GenBank/DDBJ databases">
        <title>Annotation of the Aspergillus terreus NIH2624 genome.</title>
        <authorList>
            <person name="Birren B.W."/>
            <person name="Lander E.S."/>
            <person name="Galagan J.E."/>
            <person name="Nusbaum C."/>
            <person name="Devon K."/>
            <person name="Henn M."/>
            <person name="Ma L.-J."/>
            <person name="Jaffe D.B."/>
            <person name="Butler J."/>
            <person name="Alvarez P."/>
            <person name="Gnerre S."/>
            <person name="Grabherr M."/>
            <person name="Kleber M."/>
            <person name="Mauceli E.W."/>
            <person name="Brockman W."/>
            <person name="Rounsley S."/>
            <person name="Young S.K."/>
            <person name="LaButti K."/>
            <person name="Pushparaj V."/>
            <person name="DeCaprio D."/>
            <person name="Crawford M."/>
            <person name="Koehrsen M."/>
            <person name="Engels R."/>
            <person name="Montgomery P."/>
            <person name="Pearson M."/>
            <person name="Howarth C."/>
            <person name="Larson L."/>
            <person name="Luoma S."/>
            <person name="White J."/>
            <person name="Alvarado L."/>
            <person name="Kodira C.D."/>
            <person name="Zeng Q."/>
            <person name="Oleary S."/>
            <person name="Yandava C."/>
            <person name="Denning D.W."/>
            <person name="Nierman W.C."/>
            <person name="Milne T."/>
            <person name="Madden K."/>
        </authorList>
    </citation>
    <scope>NUCLEOTIDE SEQUENCE [LARGE SCALE GENOMIC DNA]</scope>
    <source>
        <strain evidence="8">NIH 2624 / FGSC A1156</strain>
    </source>
</reference>
<dbReference type="GeneID" id="4317713"/>
<dbReference type="PANTHER" id="PTHR23131">
    <property type="entry name" value="ENDORIBONUCLEASE LACTB2"/>
    <property type="match status" value="1"/>
</dbReference>
<dbReference type="InterPro" id="IPR036866">
    <property type="entry name" value="RibonucZ/Hydroxyglut_hydro"/>
</dbReference>
<dbReference type="GO" id="GO:0044550">
    <property type="term" value="P:secondary metabolite biosynthetic process"/>
    <property type="evidence" value="ECO:0007669"/>
    <property type="project" value="TreeGrafter"/>
</dbReference>
<dbReference type="VEuPathDB" id="FungiDB:ATEG_03326"/>
<dbReference type="InterPro" id="IPR041516">
    <property type="entry name" value="LACTB2_WH"/>
</dbReference>
<sequence>MSGEGTIAYYMRSIPQKENNCGSVDSLALNMATQLVPLPEVERLSASVVRILGGNPGKVSSLPGLCVKKATYGNLEVHPSRYAISHLRSQSTRPLNDVFAGTNTYLIGRGHQRILLDTGEGKPAWAANLKTVLSEENATVHQALLTHWHGDHVRGLNDLLTICPQATVYKHQPDEGQNDIQDGQVFSVEGATLRAFHTPGHTVDHMAFVLEEEDAIFTGDNVLGHGTAVFEDLQVYLNSLQRMQNRVSGRGYPGHGAVIENATAKIGEYIQHRQQRENEVIRVLRYGKLDVAEGETSPERKAWWTPLELVKIIYRNVPENLHLPASHGVVQVLTKLEAEGKVVHDETSERMEVGDREVYFVRSIIETLSAMTFRALLSIVEGSSYCYLEVNTSSRTL</sequence>
<dbReference type="SUPFAM" id="SSF56281">
    <property type="entry name" value="Metallo-hydrolase/oxidoreductase"/>
    <property type="match status" value="1"/>
</dbReference>
<dbReference type="InterPro" id="IPR001279">
    <property type="entry name" value="Metallo-B-lactamas"/>
</dbReference>
<protein>
    <recommendedName>
        <fullName evidence="6">Metallo-beta-lactamase domain-containing protein</fullName>
    </recommendedName>
</protein>
<keyword evidence="3" id="KW-0479">Metal-binding</keyword>
<evidence type="ECO:0000256" key="2">
    <source>
        <dbReference type="ARBA" id="ARBA00006759"/>
    </source>
</evidence>
<dbReference type="SMART" id="SM00849">
    <property type="entry name" value="Lactamase_B"/>
    <property type="match status" value="1"/>
</dbReference>
<name>Q0CSK8_ASPTN</name>
<dbReference type="InterPro" id="IPR036388">
    <property type="entry name" value="WH-like_DNA-bd_sf"/>
</dbReference>
<dbReference type="Gene3D" id="3.60.15.10">
    <property type="entry name" value="Ribonuclease Z/Hydroxyacylglutathione hydrolase-like"/>
    <property type="match status" value="1"/>
</dbReference>
<evidence type="ECO:0000256" key="1">
    <source>
        <dbReference type="ARBA" id="ARBA00001947"/>
    </source>
</evidence>
<dbReference type="HOGENOM" id="CLU_048478_1_2_1"/>
<accession>Q0CSK8</accession>
<dbReference type="GO" id="GO:0046872">
    <property type="term" value="F:metal ion binding"/>
    <property type="evidence" value="ECO:0007669"/>
    <property type="project" value="UniProtKB-KW"/>
</dbReference>
<evidence type="ECO:0000256" key="3">
    <source>
        <dbReference type="ARBA" id="ARBA00022723"/>
    </source>
</evidence>
<dbReference type="STRING" id="341663.Q0CSK8"/>
<dbReference type="GO" id="GO:0016787">
    <property type="term" value="F:hydrolase activity"/>
    <property type="evidence" value="ECO:0007669"/>
    <property type="project" value="UniProtKB-KW"/>
</dbReference>
<evidence type="ECO:0000313" key="8">
    <source>
        <dbReference type="Proteomes" id="UP000007963"/>
    </source>
</evidence>
<dbReference type="InterPro" id="IPR050662">
    <property type="entry name" value="Sec-metab_biosynth-thioest"/>
</dbReference>
<evidence type="ECO:0000259" key="6">
    <source>
        <dbReference type="SMART" id="SM00849"/>
    </source>
</evidence>
<evidence type="ECO:0000313" key="7">
    <source>
        <dbReference type="EMBL" id="EAU36600.1"/>
    </source>
</evidence>
<dbReference type="RefSeq" id="XP_001212504.1">
    <property type="nucleotide sequence ID" value="XM_001212504.1"/>
</dbReference>
<dbReference type="Pfam" id="PF17778">
    <property type="entry name" value="WHD_BLACT"/>
    <property type="match status" value="1"/>
</dbReference>
<dbReference type="OMA" id="GDHVMAW"/>
<evidence type="ECO:0000256" key="4">
    <source>
        <dbReference type="ARBA" id="ARBA00022801"/>
    </source>
</evidence>
<proteinExistence type="inferred from homology"/>
<dbReference type="CDD" id="cd07722">
    <property type="entry name" value="LACTB2-like_MBL-fold"/>
    <property type="match status" value="1"/>
</dbReference>
<comment type="similarity">
    <text evidence="2">Belongs to the metallo-beta-lactamase superfamily. Glyoxalase II family.</text>
</comment>
<dbReference type="Gene3D" id="1.10.10.10">
    <property type="entry name" value="Winged helix-like DNA-binding domain superfamily/Winged helix DNA-binding domain"/>
    <property type="match status" value="1"/>
</dbReference>
<evidence type="ECO:0000256" key="5">
    <source>
        <dbReference type="ARBA" id="ARBA00022833"/>
    </source>
</evidence>
<dbReference type="Pfam" id="PF00753">
    <property type="entry name" value="Lactamase_B"/>
    <property type="match status" value="1"/>
</dbReference>
<dbReference type="InterPro" id="IPR047921">
    <property type="entry name" value="LACTB2-like_MBL-fold"/>
</dbReference>
<dbReference type="EMBL" id="CH476597">
    <property type="protein sequence ID" value="EAU36600.1"/>
    <property type="molecule type" value="Genomic_DNA"/>
</dbReference>
<keyword evidence="5" id="KW-0862">Zinc</keyword>
<dbReference type="PANTHER" id="PTHR23131:SF0">
    <property type="entry name" value="ENDORIBONUCLEASE LACTB2"/>
    <property type="match status" value="1"/>
</dbReference>
<dbReference type="eggNOG" id="KOG0813">
    <property type="taxonomic scope" value="Eukaryota"/>
</dbReference>
<dbReference type="Proteomes" id="UP000007963">
    <property type="component" value="Unassembled WGS sequence"/>
</dbReference>
<dbReference type="AlphaFoldDB" id="Q0CSK8"/>
<organism evidence="7 8">
    <name type="scientific">Aspergillus terreus (strain NIH 2624 / FGSC A1156)</name>
    <dbReference type="NCBI Taxonomy" id="341663"/>
    <lineage>
        <taxon>Eukaryota</taxon>
        <taxon>Fungi</taxon>
        <taxon>Dikarya</taxon>
        <taxon>Ascomycota</taxon>
        <taxon>Pezizomycotina</taxon>
        <taxon>Eurotiomycetes</taxon>
        <taxon>Eurotiomycetidae</taxon>
        <taxon>Eurotiales</taxon>
        <taxon>Aspergillaceae</taxon>
        <taxon>Aspergillus</taxon>
        <taxon>Aspergillus subgen. Circumdati</taxon>
    </lineage>
</organism>
<dbReference type="FunFam" id="1.10.10.10:FF:000328">
    <property type="entry name" value="Lactamase beta 2"/>
    <property type="match status" value="1"/>
</dbReference>
<dbReference type="OrthoDB" id="17458at2759"/>
<comment type="cofactor">
    <cofactor evidence="1">
        <name>Zn(2+)</name>
        <dbReference type="ChEBI" id="CHEBI:29105"/>
    </cofactor>
</comment>
<feature type="domain" description="Metallo-beta-lactamase" evidence="6">
    <location>
        <begin position="101"/>
        <end position="255"/>
    </location>
</feature>